<evidence type="ECO:0000313" key="2">
    <source>
        <dbReference type="EMBL" id="KIK51512.1"/>
    </source>
</evidence>
<evidence type="ECO:0000259" key="1">
    <source>
        <dbReference type="Pfam" id="PF18717"/>
    </source>
</evidence>
<dbReference type="AlphaFoldDB" id="A0A0D0C1D9"/>
<dbReference type="Pfam" id="PF18717">
    <property type="entry name" value="CxC4"/>
    <property type="match status" value="1"/>
</dbReference>
<evidence type="ECO:0000313" key="3">
    <source>
        <dbReference type="Proteomes" id="UP000053593"/>
    </source>
</evidence>
<dbReference type="EMBL" id="KN834862">
    <property type="protein sequence ID" value="KIK51512.1"/>
    <property type="molecule type" value="Genomic_DNA"/>
</dbReference>
<gene>
    <name evidence="2" type="ORF">GYMLUDRAFT_181347</name>
</gene>
<sequence length="582" mass="67094">FSVAQSEGLVALSHRIFVRFEGIDDGNGKWQCSRREGSLCTHIEVAREYMQRKLLSNGNRGGELRNNSQGKDICESILVSISYLPVIPPHWCMLPEEKAVYNPPKGLRTAPECIGLSAHASCACIDGGRSFYNPNRPTLTRMCTVYTLTQAFQVEIELQTCPRCPVERHRYIGPEPRDIGLFNFNNSALFTHELLNKYISAFSGSETPFMPWVNQVARRYEESESENPFVNEGLFRTGWFTYAQLIGFENNKMCPFCGVFLENVIWDGVSISFGRKFVNAELEPPMAVSNQAPKCPSKSLSKQEWLPDGKMHRRLHEWINDGGLKIEKGVREEDQGQTLEATIQRTRMLEIELYPWLESLSLHLKEMFRRRMGHGALDNWKWKPAQEYSALFQLLTLDESTMQTMTHSVLRKLELFLKEPTPNNHADLLGVPALYTILWMEYTKEKKYAPETLGVARWMLLRTAAVLKMLLSLNQEPLQFMTPENFRRFDSSPEIQDWERTGCFYHLPQIRFRPRYPKLPHDRHPNVNTERIGTCRKYYKLYSQKCLTGGIMACWCSHSICYGFHCIPVGEGRNDVFSAIIT</sequence>
<accession>A0A0D0C1D9</accession>
<protein>
    <recommendedName>
        <fullName evidence="1">HMG domain-containing protein</fullName>
    </recommendedName>
</protein>
<keyword evidence="3" id="KW-1185">Reference proteome</keyword>
<reference evidence="2 3" key="1">
    <citation type="submission" date="2014-04" db="EMBL/GenBank/DDBJ databases">
        <title>Evolutionary Origins and Diversification of the Mycorrhizal Mutualists.</title>
        <authorList>
            <consortium name="DOE Joint Genome Institute"/>
            <consortium name="Mycorrhizal Genomics Consortium"/>
            <person name="Kohler A."/>
            <person name="Kuo A."/>
            <person name="Nagy L.G."/>
            <person name="Floudas D."/>
            <person name="Copeland A."/>
            <person name="Barry K.W."/>
            <person name="Cichocki N."/>
            <person name="Veneault-Fourrey C."/>
            <person name="LaButti K."/>
            <person name="Lindquist E.A."/>
            <person name="Lipzen A."/>
            <person name="Lundell T."/>
            <person name="Morin E."/>
            <person name="Murat C."/>
            <person name="Riley R."/>
            <person name="Ohm R."/>
            <person name="Sun H."/>
            <person name="Tunlid A."/>
            <person name="Henrissat B."/>
            <person name="Grigoriev I.V."/>
            <person name="Hibbett D.S."/>
            <person name="Martin F."/>
        </authorList>
    </citation>
    <scope>NUCLEOTIDE SEQUENCE [LARGE SCALE GENOMIC DNA]</scope>
    <source>
        <strain evidence="2 3">FD-317 M1</strain>
    </source>
</reference>
<proteinExistence type="predicted"/>
<dbReference type="InterPro" id="IPR040648">
    <property type="entry name" value="HMGXB3_CxC4"/>
</dbReference>
<name>A0A0D0C1D9_9AGAR</name>
<feature type="non-terminal residue" evidence="2">
    <location>
        <position position="1"/>
    </location>
</feature>
<dbReference type="HOGENOM" id="CLU_023040_1_0_1"/>
<organism evidence="2 3">
    <name type="scientific">Collybiopsis luxurians FD-317 M1</name>
    <dbReference type="NCBI Taxonomy" id="944289"/>
    <lineage>
        <taxon>Eukaryota</taxon>
        <taxon>Fungi</taxon>
        <taxon>Dikarya</taxon>
        <taxon>Basidiomycota</taxon>
        <taxon>Agaricomycotina</taxon>
        <taxon>Agaricomycetes</taxon>
        <taxon>Agaricomycetidae</taxon>
        <taxon>Agaricales</taxon>
        <taxon>Marasmiineae</taxon>
        <taxon>Omphalotaceae</taxon>
        <taxon>Collybiopsis</taxon>
        <taxon>Collybiopsis luxurians</taxon>
    </lineage>
</organism>
<feature type="domain" description="HMG" evidence="1">
    <location>
        <begin position="116"/>
        <end position="242"/>
    </location>
</feature>
<dbReference type="OrthoDB" id="5598737at2759"/>
<dbReference type="Proteomes" id="UP000053593">
    <property type="component" value="Unassembled WGS sequence"/>
</dbReference>